<evidence type="ECO:0000313" key="4">
    <source>
        <dbReference type="Proteomes" id="UP000000699"/>
    </source>
</evidence>
<feature type="domain" description="Siphovirus-type tail component RIFT-related" evidence="1">
    <location>
        <begin position="861"/>
        <end position="939"/>
    </location>
</feature>
<evidence type="ECO:0000313" key="3">
    <source>
        <dbReference type="EMBL" id="AEM24722.1"/>
    </source>
</evidence>
<dbReference type="GeneID" id="40079909"/>
<proteinExistence type="predicted"/>
<name>G1C4Z5_9CAUD</name>
<feature type="domain" description="Siphovirus-type tail component C-terminal" evidence="2">
    <location>
        <begin position="1270"/>
        <end position="1330"/>
    </location>
</feature>
<dbReference type="InterPro" id="IPR008841">
    <property type="entry name" value="Siphovirus-type_tail_N"/>
</dbReference>
<sequence>MTCSNKPNYTPFELTGLAPTKQWGLGRSAGYERFNPEEFHALEDTFKITFPVDFRGKVKGSLTPNPSNAEGHNDQMYPENILRGSKFLSKPTLLFNGAEYNESTLSNGAAVATTQRANQGLMFYWEEFIKPIKRIKEGDLVTFSVDVRSTGEDIPTNAVAFKGTSNFEDYYHVIEQPVTKEFTRITYSTRFLSENWEWDEAFAMFWGAENPPVTDYPSFKYDKNKLAGFIQAEDSIQLEFARPMVSVVGASNYIEAGEDFYSANKWDFKKATQWAYINYQGLWKTKDTGGAQKEDWAMKEFIPIKDGASKLSVYKLTTQTVPPNKDNVYGNIAFYSAANEESFVSAKLLGNETGKYGGYLSIADIPTGAAYYRIGISAVKGDASARVFVQQSNDNWTEFRQEWYNAIANKLDGNVARAETVYRKEPVAMQFNIDFKSAVEKVLPKVFADLSTDEEKQQRLRGLADIFTTSVTARSITQGVGGLDLCFWRWLPDGTKQQQVLQKLYGKGLTTVVHPSTYQEWINPKGEVVSFVKSNKLVADNLYNGEDTLSGYVDSIMDTVKLEVNGVITDITAEVNRDASSFVFKGLTGKLKESDNVRLLGYYSKEASKQYFAKLFWANKPADVEEYNQLPFIEVDHVVMTASITVTQSQLDEWGFNPNLPDYRMESLERPISTTEEYMFGSMVQVTHAYDVYGYVESNYPEFFGDCYTFDDRIRKINERIKEFNLVATPIDTDEVPLGSREVLASAEARNPDRDYLVKTELGQTVEMTINNSKGHFIHSNGYIYVGFARKTPSDRESSMALDSSLSFSFLMDRQYDSLPRVFRYNYQKQPWFLFVRNINRSVLAPKVNSLTPINGGTRRYNFGASEDARYISMDCFIKAPAEEDMPKLMEELADFLDVGETVIQFSDNKDRYYKVMLDGSTDLSQTLHVGTLTLTFVMLENTSIGKQVVETVEIDSMEGSVPFIELNNMGTADAYPTYQLTFDEPAGYVDLVGTDTSANVSIGRRPKDTNDETKVDLRPRKFYSKFTTTDGAGWMNMNDTQLPNFEGVSAKLQGSVQRANGIGNQDKWNYGDTNHKGHHGAGIIANLQKNVDDFYLEASVVATGKPVKNSLNAIFVVFYDENNSPIAYMKVGSRPQEGNLDCYVAYASDWTKRRTLYNGTKWKDFWGKVSVQRRDNRWRLVVGQYSNRKTNPAPESVFNYGQGMLKDTMDTGWFDLPSESWGKKFARVGVFFSQYHNRPKLGHLSLRRLIVWENLENYRENPIEGTPIMFHEGDTVVIDSSKAQTYLNGELTPALVDPMTDWFPITKGDNYIGVNNFKGKIDIVYNERFK</sequence>
<organism evidence="3 4">
    <name type="scientific">Enterococcus phage SAP6</name>
    <dbReference type="NCBI Taxonomy" id="1073766"/>
    <lineage>
        <taxon>Viruses</taxon>
        <taxon>Duplodnaviria</taxon>
        <taxon>Heunggongvirae</taxon>
        <taxon>Uroviricota</taxon>
        <taxon>Caudoviricetes</taxon>
        <taxon>Saphexavirus</taxon>
        <taxon>Saphexavirus SAP6</taxon>
    </lineage>
</organism>
<dbReference type="EMBL" id="JF731128">
    <property type="protein sequence ID" value="AEM24722.1"/>
    <property type="molecule type" value="Genomic_DNA"/>
</dbReference>
<dbReference type="NCBIfam" id="TIGR01633">
    <property type="entry name" value="phi3626_gp14_N"/>
    <property type="match status" value="1"/>
</dbReference>
<dbReference type="Proteomes" id="UP000000699">
    <property type="component" value="Segment"/>
</dbReference>
<dbReference type="Gene3D" id="2.40.30.200">
    <property type="match status" value="1"/>
</dbReference>
<accession>G1C4Z5</accession>
<dbReference type="InterPro" id="IPR006520">
    <property type="entry name" value="Dit_BPSPP_N"/>
</dbReference>
<dbReference type="Pfam" id="PF05709">
    <property type="entry name" value="Sipho_tail"/>
    <property type="match status" value="1"/>
</dbReference>
<reference evidence="3 4" key="1">
    <citation type="journal article" date="2012" name="J. Virol.">
        <title>Complete Genome Sequence of Enterococcal Bacteriophage SAP6.</title>
        <authorList>
            <person name="Lee Y.D."/>
            <person name="Park J.H."/>
        </authorList>
    </citation>
    <scope>NUCLEOTIDE SEQUENCE [LARGE SCALE GENOMIC DNA]</scope>
</reference>
<dbReference type="RefSeq" id="YP_009604020.1">
    <property type="nucleotide sequence ID" value="NC_041960.1"/>
</dbReference>
<dbReference type="Gene3D" id="2.60.120.860">
    <property type="match status" value="1"/>
</dbReference>
<dbReference type="Pfam" id="PF22768">
    <property type="entry name" value="SPP1_Dit"/>
    <property type="match status" value="1"/>
</dbReference>
<evidence type="ECO:0000259" key="1">
    <source>
        <dbReference type="Pfam" id="PF05709"/>
    </source>
</evidence>
<protein>
    <submittedName>
        <fullName evidence="3">Phage tail fiber protein</fullName>
    </submittedName>
</protein>
<keyword evidence="4" id="KW-1185">Reference proteome</keyword>
<evidence type="ECO:0000259" key="2">
    <source>
        <dbReference type="Pfam" id="PF22768"/>
    </source>
</evidence>
<dbReference type="InterPro" id="IPR054738">
    <property type="entry name" value="Siphovirus-type_tail_C"/>
</dbReference>
<dbReference type="KEGG" id="vg:40079909"/>